<dbReference type="Proteomes" id="UP000315868">
    <property type="component" value="Unassembled WGS sequence"/>
</dbReference>
<comment type="caution">
    <text evidence="3">The sequence shown here is derived from an EMBL/GenBank/DDBJ whole genome shotgun (WGS) entry which is preliminary data.</text>
</comment>
<dbReference type="EMBL" id="SFAM01000184">
    <property type="protein sequence ID" value="TRV07553.1"/>
    <property type="molecule type" value="Genomic_DNA"/>
</dbReference>
<reference evidence="3 4" key="1">
    <citation type="submission" date="2019-01" db="EMBL/GenBank/DDBJ databases">
        <title>Coherence of Microcystis species and biogeography revealed through population genomics.</title>
        <authorList>
            <person name="Perez-Carrascal O.M."/>
            <person name="Terrat Y."/>
            <person name="Giani A."/>
            <person name="Fortin N."/>
            <person name="Tromas N."/>
            <person name="Shapiro B.J."/>
        </authorList>
    </citation>
    <scope>NUCLEOTIDE SEQUENCE [LARGE SCALE GENOMIC DNA]</scope>
    <source>
        <strain evidence="3">Mf_QC_C_20070823_S10D</strain>
    </source>
</reference>
<gene>
    <name evidence="3" type="ORF">EWV45_19535</name>
</gene>
<dbReference type="CDD" id="cd00009">
    <property type="entry name" value="AAA"/>
    <property type="match status" value="1"/>
</dbReference>
<feature type="domain" description="AAA+ ATPase" evidence="2">
    <location>
        <begin position="95"/>
        <end position="292"/>
    </location>
</feature>
<dbReference type="InterPro" id="IPR003593">
    <property type="entry name" value="AAA+_ATPase"/>
</dbReference>
<dbReference type="InterPro" id="IPR027417">
    <property type="entry name" value="P-loop_NTPase"/>
</dbReference>
<evidence type="ECO:0000313" key="3">
    <source>
        <dbReference type="EMBL" id="TRV07553.1"/>
    </source>
</evidence>
<protein>
    <submittedName>
        <fullName evidence="3">AAA family ATPase</fullName>
    </submittedName>
</protein>
<sequence>MANKPVTKPEELRIYRGLTLSANSLPTPKEQRKHLDRIPPPPPWRSFSLSPEAWTKAAKSQEIPPEQGKIDPRALGFFVDKKSKAVELVNAALCLRRPLLIEGNPGAGKTSLAYAVALELGLPGPYRWSIVSRTTLKEGLYAYDAIGRLQEASLQRQKVGEGGEYEEPDIGSYLRLGPMGMAFYRSLPGRPAVLLIDEIDKSDIDMPNDLLHIFEEGFFEIPELTRLKTGDQSVLPYRGQQDDSEEKIPIDRGCVSCQEFPLVFMTSNEAREFPPAFLRRCLRLRLEQPDNEDDFYRILEQRFPPESLNQLDEPARNLIREFLDRIKRKDKLATDQLLNAVYLLLQGNDLTATDRQSLLDTIFKSLQG</sequence>
<proteinExistence type="predicted"/>
<evidence type="ECO:0000313" key="4">
    <source>
        <dbReference type="Proteomes" id="UP000315868"/>
    </source>
</evidence>
<dbReference type="SMART" id="SM00382">
    <property type="entry name" value="AAA"/>
    <property type="match status" value="1"/>
</dbReference>
<evidence type="ECO:0000259" key="2">
    <source>
        <dbReference type="SMART" id="SM00382"/>
    </source>
</evidence>
<name>A0A552KHT8_9CHRO</name>
<dbReference type="AlphaFoldDB" id="A0A552KHT8"/>
<organism evidence="3 4">
    <name type="scientific">Microcystis flos-aquae Mf_QC_C_20070823_S10D</name>
    <dbReference type="NCBI Taxonomy" id="2486236"/>
    <lineage>
        <taxon>Bacteria</taxon>
        <taxon>Bacillati</taxon>
        <taxon>Cyanobacteriota</taxon>
        <taxon>Cyanophyceae</taxon>
        <taxon>Oscillatoriophycideae</taxon>
        <taxon>Chroococcales</taxon>
        <taxon>Microcystaceae</taxon>
        <taxon>Microcystis</taxon>
    </lineage>
</organism>
<evidence type="ECO:0000256" key="1">
    <source>
        <dbReference type="SAM" id="MobiDB-lite"/>
    </source>
</evidence>
<accession>A0A552KHT8</accession>
<dbReference type="Gene3D" id="3.40.50.300">
    <property type="entry name" value="P-loop containing nucleotide triphosphate hydrolases"/>
    <property type="match status" value="1"/>
</dbReference>
<feature type="region of interest" description="Disordered" evidence="1">
    <location>
        <begin position="22"/>
        <end position="45"/>
    </location>
</feature>
<dbReference type="SUPFAM" id="SSF52540">
    <property type="entry name" value="P-loop containing nucleoside triphosphate hydrolases"/>
    <property type="match status" value="1"/>
</dbReference>